<evidence type="ECO:0000256" key="1">
    <source>
        <dbReference type="SAM" id="Phobius"/>
    </source>
</evidence>
<dbReference type="OrthoDB" id="3748498at2"/>
<proteinExistence type="predicted"/>
<keyword evidence="1" id="KW-0472">Membrane</keyword>
<dbReference type="RefSeq" id="WP_149689952.1">
    <property type="nucleotide sequence ID" value="NZ_SDPQ02000003.1"/>
</dbReference>
<reference evidence="2" key="1">
    <citation type="submission" date="2019-09" db="EMBL/GenBank/DDBJ databases">
        <authorList>
            <person name="Li J."/>
        </authorList>
    </citation>
    <scope>NUCLEOTIDE SEQUENCE [LARGE SCALE GENOMIC DNA]</scope>
    <source>
        <strain evidence="2">JCM 14732</strain>
    </source>
</reference>
<feature type="transmembrane region" description="Helical" evidence="1">
    <location>
        <begin position="87"/>
        <end position="104"/>
    </location>
</feature>
<comment type="caution">
    <text evidence="2">The sequence shown here is derived from an EMBL/GenBank/DDBJ whole genome shotgun (WGS) entry which is preliminary data.</text>
</comment>
<dbReference type="Proteomes" id="UP000380867">
    <property type="component" value="Unassembled WGS sequence"/>
</dbReference>
<organism evidence="2 3">
    <name type="scientific">Aeromicrobium ginsengisoli</name>
    <dbReference type="NCBI Taxonomy" id="363867"/>
    <lineage>
        <taxon>Bacteria</taxon>
        <taxon>Bacillati</taxon>
        <taxon>Actinomycetota</taxon>
        <taxon>Actinomycetes</taxon>
        <taxon>Propionibacteriales</taxon>
        <taxon>Nocardioidaceae</taxon>
        <taxon>Aeromicrobium</taxon>
    </lineage>
</organism>
<dbReference type="EMBL" id="SDPQ02000003">
    <property type="protein sequence ID" value="KAA1395286.1"/>
    <property type="molecule type" value="Genomic_DNA"/>
</dbReference>
<accession>A0A5M4FA58</accession>
<gene>
    <name evidence="2" type="ORF">ESP70_014050</name>
</gene>
<keyword evidence="1" id="KW-0812">Transmembrane</keyword>
<sequence>MAEIHTPDEPDSVADRPIGTRSFIYGTKTLATAVVALILTIANGGDTEPAFWVLVSAGVLGVMFSLIERTTTRGAEVVSHRRVNLDVLGTVGLAVVVNLVIHVAQR</sequence>
<name>A0A5M4FA58_9ACTN</name>
<protein>
    <submittedName>
        <fullName evidence="2">Uncharacterized protein</fullName>
    </submittedName>
</protein>
<keyword evidence="3" id="KW-1185">Reference proteome</keyword>
<feature type="transmembrane region" description="Helical" evidence="1">
    <location>
        <begin position="49"/>
        <end position="67"/>
    </location>
</feature>
<evidence type="ECO:0000313" key="3">
    <source>
        <dbReference type="Proteomes" id="UP000380867"/>
    </source>
</evidence>
<evidence type="ECO:0000313" key="2">
    <source>
        <dbReference type="EMBL" id="KAA1395286.1"/>
    </source>
</evidence>
<keyword evidence="1" id="KW-1133">Transmembrane helix</keyword>
<feature type="transmembrane region" description="Helical" evidence="1">
    <location>
        <begin position="23"/>
        <end position="42"/>
    </location>
</feature>
<dbReference type="AlphaFoldDB" id="A0A5M4FA58"/>